<sequence>MFKNSHIIIATYNAMSWLPKCLKSCETYNIIVVDNNSTDATVQFIQENYPSIILIQQKENLGFGAANNIGISYALKNGADYVFLLNQDAYLETNTIEKLINIHKENKEYGIISPIHLNGSGKSLDKNFSNYIKANNTLLFDALQYNFTKLIYEVPFVNAAGWLLPKETLVKVGGFDPIFFHYGEDDNYCQRVLYHGYKIGVVPKMYMLHDREFRKNNNLISVKDKLMRKELSLKGKWADINFDINNELNNQQKKKLRLILKLVIKFQFNKATFYFKEFQLIKRIVPEILKSRTINKTKGNHYLNF</sequence>
<feature type="domain" description="Glycosyltransferase 2-like" evidence="1">
    <location>
        <begin position="7"/>
        <end position="137"/>
    </location>
</feature>
<evidence type="ECO:0000259" key="1">
    <source>
        <dbReference type="Pfam" id="PF00535"/>
    </source>
</evidence>
<reference evidence="2 3" key="1">
    <citation type="journal article" date="2011" name="J. Microbiol.">
        <title>Gramella jeungdoensis sp. nov., isolated from a solar saltern in Korea.</title>
        <authorList>
            <person name="Joung Y."/>
            <person name="Kim H."/>
            <person name="Jang T."/>
            <person name="Ahn T.S."/>
            <person name="Joh K."/>
        </authorList>
    </citation>
    <scope>NUCLEOTIDE SEQUENCE [LARGE SCALE GENOMIC DNA]</scope>
    <source>
        <strain evidence="2 3">KCTC 23123</strain>
    </source>
</reference>
<protein>
    <submittedName>
        <fullName evidence="2">Glycosyltransferase family 2 protein</fullName>
    </submittedName>
</protein>
<dbReference type="EMBL" id="SNQI01000001">
    <property type="protein sequence ID" value="TEW76572.1"/>
    <property type="molecule type" value="Genomic_DNA"/>
</dbReference>
<organism evidence="2 3">
    <name type="scientific">Gramella jeungdoensis</name>
    <dbReference type="NCBI Taxonomy" id="708091"/>
    <lineage>
        <taxon>Bacteria</taxon>
        <taxon>Pseudomonadati</taxon>
        <taxon>Bacteroidota</taxon>
        <taxon>Flavobacteriia</taxon>
        <taxon>Flavobacteriales</taxon>
        <taxon>Flavobacteriaceae</taxon>
        <taxon>Christiangramia</taxon>
    </lineage>
</organism>
<comment type="caution">
    <text evidence="2">The sequence shown here is derived from an EMBL/GenBank/DDBJ whole genome shotgun (WGS) entry which is preliminary data.</text>
</comment>
<proteinExistence type="predicted"/>
<keyword evidence="3" id="KW-1185">Reference proteome</keyword>
<evidence type="ECO:0000313" key="3">
    <source>
        <dbReference type="Proteomes" id="UP000298517"/>
    </source>
</evidence>
<dbReference type="SUPFAM" id="SSF53448">
    <property type="entry name" value="Nucleotide-diphospho-sugar transferases"/>
    <property type="match status" value="1"/>
</dbReference>
<dbReference type="Gene3D" id="3.90.550.10">
    <property type="entry name" value="Spore Coat Polysaccharide Biosynthesis Protein SpsA, Chain A"/>
    <property type="match status" value="1"/>
</dbReference>
<dbReference type="GO" id="GO:0016740">
    <property type="term" value="F:transferase activity"/>
    <property type="evidence" value="ECO:0007669"/>
    <property type="project" value="UniProtKB-KW"/>
</dbReference>
<dbReference type="Proteomes" id="UP000298517">
    <property type="component" value="Unassembled WGS sequence"/>
</dbReference>
<keyword evidence="2" id="KW-0808">Transferase</keyword>
<dbReference type="Pfam" id="PF00535">
    <property type="entry name" value="Glycos_transf_2"/>
    <property type="match status" value="1"/>
</dbReference>
<dbReference type="RefSeq" id="WP_134246584.1">
    <property type="nucleotide sequence ID" value="NZ_SNQI01000001.1"/>
</dbReference>
<accession>A0A4Y8AX13</accession>
<dbReference type="CDD" id="cd04186">
    <property type="entry name" value="GT_2_like_c"/>
    <property type="match status" value="1"/>
</dbReference>
<gene>
    <name evidence="2" type="ORF">E2488_01605</name>
</gene>
<dbReference type="PANTHER" id="PTHR43179:SF7">
    <property type="entry name" value="RHAMNOSYLTRANSFERASE WBBL"/>
    <property type="match status" value="1"/>
</dbReference>
<dbReference type="PANTHER" id="PTHR43179">
    <property type="entry name" value="RHAMNOSYLTRANSFERASE WBBL"/>
    <property type="match status" value="1"/>
</dbReference>
<dbReference type="InterPro" id="IPR001173">
    <property type="entry name" value="Glyco_trans_2-like"/>
</dbReference>
<evidence type="ECO:0000313" key="2">
    <source>
        <dbReference type="EMBL" id="TEW76572.1"/>
    </source>
</evidence>
<name>A0A4Y8AX13_9FLAO</name>
<dbReference type="InterPro" id="IPR029044">
    <property type="entry name" value="Nucleotide-diphossugar_trans"/>
</dbReference>
<dbReference type="AlphaFoldDB" id="A0A4Y8AX13"/>
<dbReference type="OrthoDB" id="9771846at2"/>